<dbReference type="PANTHER" id="PTHR43547:SF2">
    <property type="entry name" value="HYBRID SIGNAL TRANSDUCTION HISTIDINE KINASE C"/>
    <property type="match status" value="1"/>
</dbReference>
<keyword evidence="4" id="KW-0472">Membrane</keyword>
<organism evidence="6 7">
    <name type="scientific">Neolewinella agarilytica</name>
    <dbReference type="NCBI Taxonomy" id="478744"/>
    <lineage>
        <taxon>Bacteria</taxon>
        <taxon>Pseudomonadati</taxon>
        <taxon>Bacteroidota</taxon>
        <taxon>Saprospiria</taxon>
        <taxon>Saprospirales</taxon>
        <taxon>Lewinellaceae</taxon>
        <taxon>Neolewinella</taxon>
    </lineage>
</organism>
<dbReference type="Gene3D" id="1.10.287.130">
    <property type="match status" value="1"/>
</dbReference>
<keyword evidence="3" id="KW-0597">Phosphoprotein</keyword>
<dbReference type="InterPro" id="IPR036890">
    <property type="entry name" value="HATPase_C_sf"/>
</dbReference>
<dbReference type="SUPFAM" id="SSF63829">
    <property type="entry name" value="Calcium-dependent phosphotriesterase"/>
    <property type="match status" value="1"/>
</dbReference>
<dbReference type="EMBL" id="FOFB01000001">
    <property type="protein sequence ID" value="SEP67766.1"/>
    <property type="molecule type" value="Genomic_DNA"/>
</dbReference>
<evidence type="ECO:0000256" key="2">
    <source>
        <dbReference type="ARBA" id="ARBA00012438"/>
    </source>
</evidence>
<dbReference type="Pfam" id="PF02518">
    <property type="entry name" value="HATPase_c"/>
    <property type="match status" value="1"/>
</dbReference>
<dbReference type="Gene3D" id="3.30.565.10">
    <property type="entry name" value="Histidine kinase-like ATPase, C-terminal domain"/>
    <property type="match status" value="1"/>
</dbReference>
<dbReference type="InParanoid" id="A0A1H8ZTH4"/>
<dbReference type="AlphaFoldDB" id="A0A1H8ZTH4"/>
<dbReference type="PRINTS" id="PR00344">
    <property type="entry name" value="BCTRLSENSOR"/>
</dbReference>
<dbReference type="Gene3D" id="2.60.40.10">
    <property type="entry name" value="Immunoglobulins"/>
    <property type="match status" value="1"/>
</dbReference>
<dbReference type="SUPFAM" id="SSF55874">
    <property type="entry name" value="ATPase domain of HSP90 chaperone/DNA topoisomerase II/histidine kinase"/>
    <property type="match status" value="1"/>
</dbReference>
<gene>
    <name evidence="6" type="ORF">SAMN05444359_101443</name>
</gene>
<dbReference type="InterPro" id="IPR005467">
    <property type="entry name" value="His_kinase_dom"/>
</dbReference>
<dbReference type="InterPro" id="IPR004358">
    <property type="entry name" value="Sig_transdc_His_kin-like_C"/>
</dbReference>
<keyword evidence="7" id="KW-1185">Reference proteome</keyword>
<reference evidence="7" key="1">
    <citation type="submission" date="2016-10" db="EMBL/GenBank/DDBJ databases">
        <authorList>
            <person name="Varghese N."/>
            <person name="Submissions S."/>
        </authorList>
    </citation>
    <scope>NUCLEOTIDE SEQUENCE [LARGE SCALE GENOMIC DNA]</scope>
    <source>
        <strain evidence="7">DSM 24740</strain>
    </source>
</reference>
<dbReference type="Gene3D" id="2.130.10.10">
    <property type="entry name" value="YVTN repeat-like/Quinoprotein amine dehydrogenase"/>
    <property type="match status" value="3"/>
</dbReference>
<evidence type="ECO:0000313" key="6">
    <source>
        <dbReference type="EMBL" id="SEP67766.1"/>
    </source>
</evidence>
<accession>A0A1H8ZTH4</accession>
<evidence type="ECO:0000259" key="5">
    <source>
        <dbReference type="PROSITE" id="PS50109"/>
    </source>
</evidence>
<protein>
    <recommendedName>
        <fullName evidence="2">histidine kinase</fullName>
        <ecNumber evidence="2">2.7.13.3</ecNumber>
    </recommendedName>
</protein>
<dbReference type="Proteomes" id="UP000199021">
    <property type="component" value="Unassembled WGS sequence"/>
</dbReference>
<dbReference type="InterPro" id="IPR013783">
    <property type="entry name" value="Ig-like_fold"/>
</dbReference>
<dbReference type="PANTHER" id="PTHR43547">
    <property type="entry name" value="TWO-COMPONENT HISTIDINE KINASE"/>
    <property type="match status" value="1"/>
</dbReference>
<feature type="domain" description="Histidine kinase" evidence="5">
    <location>
        <begin position="823"/>
        <end position="1042"/>
    </location>
</feature>
<dbReference type="InterPro" id="IPR003594">
    <property type="entry name" value="HATPase_dom"/>
</dbReference>
<keyword evidence="6" id="KW-0808">Transferase</keyword>
<dbReference type="CDD" id="cd00082">
    <property type="entry name" value="HisKA"/>
    <property type="match status" value="1"/>
</dbReference>
<evidence type="ECO:0000256" key="3">
    <source>
        <dbReference type="ARBA" id="ARBA00022553"/>
    </source>
</evidence>
<dbReference type="PROSITE" id="PS50109">
    <property type="entry name" value="HIS_KIN"/>
    <property type="match status" value="1"/>
</dbReference>
<dbReference type="SUPFAM" id="SSF47384">
    <property type="entry name" value="Homodimeric domain of signal transducing histidine kinase"/>
    <property type="match status" value="1"/>
</dbReference>
<sequence>MTSQLLLLLLLSPIFLMGQEEAYEIKFISFEDGLPNRSTTCVAQDSIGQIWVGMSTGLAMYNGQEFVFATDRESLPFSRYISDLQLTADDHFRIITDNGTSFLFSPYTRDARGYNFRQERFPNRLKRLPSPATAPSLFFTDPSQRIFGSDPDTPINSTVRFDQTSQPTPWGTVLHLDPNEWQATEYDTSGTLIGKIKFPGRKAPILRPRFFMEGTDQYSFNFRILPTMDRLEELLWFLSKDRVASKIPLNRAGKPLRFKDLRNNTDDKRFVLQRDANHNLWLATTEVLWIFDEKGEMIADLSDQLNKLAVVAWSPMHFFIDVTGNTWLSTTTGLFLISTRSKLFKTHFKDERNTSVRGITEISDGRLLVGTYQKNRVIDLATDSIKPFCLPDLCWCMNAFFRMENGEILTGTYGNNISMIRDDSIHVFGENNSRAALLLPYYHSASKTYFFGTPLGVYFSSAHDKNYLPYSKLNGFDLIQQSTITHFHDTPSGLWIGSSNGLFLLQAEKGIVRSKFSKYNVKHFFEDEQGIFWIATANAGLIRWNPETDVHRTFTIQDGLTNNTLYAVYQDDDGYLWLPSNKGLMRFCPREENIISFHPADGIAHDEFNTFSHYRATDGTLYFGGLDGLTSFHPSDINLKESKAPLRINSLTQHINATNKIEDRTASLLSSRKIEMASGDKFFLLSFNLLDYTSSDISYAWKMEGVFDDWNYQKENRLRLLGLPYGTHKLRIKARASGSGWIDRELLIPVIVHRPFYFSLPFLLAMAFLLTLLTFGFIQYRTARLRQRSLELQREVAERTEELAIKNKELQNINSTKDRLFAMISHDLRAPLISLRGLTKKVNFLIERNRIHEVHQIGETVDGAVARTQKLLDNLLSWAIVQGEGFKLQPEKLDVAELLREAQSLYLDLANAKSINLVLSDPHGCIYADRQSVLTILRNLVDNAVKFTPKGGKVSLSALSCRQNSSVTLIVSDSGVGIPPAKLKNIFALENRSSTNGTSGEPGTGLGLILSGDLARQNNGILTVKSTPGRGSIFSLQLPAHKR</sequence>
<dbReference type="InterPro" id="IPR036097">
    <property type="entry name" value="HisK_dim/P_sf"/>
</dbReference>
<dbReference type="EC" id="2.7.13.3" evidence="2"/>
<name>A0A1H8ZTH4_9BACT</name>
<keyword evidence="4" id="KW-1133">Transmembrane helix</keyword>
<dbReference type="InterPro" id="IPR015943">
    <property type="entry name" value="WD40/YVTN_repeat-like_dom_sf"/>
</dbReference>
<keyword evidence="6" id="KW-0418">Kinase</keyword>
<comment type="catalytic activity">
    <reaction evidence="1">
        <text>ATP + protein L-histidine = ADP + protein N-phospho-L-histidine.</text>
        <dbReference type="EC" id="2.7.13.3"/>
    </reaction>
</comment>
<evidence type="ECO:0000256" key="4">
    <source>
        <dbReference type="SAM" id="Phobius"/>
    </source>
</evidence>
<evidence type="ECO:0000313" key="7">
    <source>
        <dbReference type="Proteomes" id="UP000199021"/>
    </source>
</evidence>
<feature type="transmembrane region" description="Helical" evidence="4">
    <location>
        <begin position="756"/>
        <end position="778"/>
    </location>
</feature>
<dbReference type="STRING" id="478744.SAMN05444359_101443"/>
<dbReference type="GO" id="GO:0000155">
    <property type="term" value="F:phosphorelay sensor kinase activity"/>
    <property type="evidence" value="ECO:0007669"/>
    <property type="project" value="InterPro"/>
</dbReference>
<dbReference type="OrthoDB" id="9797097at2"/>
<dbReference type="InterPro" id="IPR003661">
    <property type="entry name" value="HisK_dim/P_dom"/>
</dbReference>
<dbReference type="SMART" id="SM00387">
    <property type="entry name" value="HATPase_c"/>
    <property type="match status" value="1"/>
</dbReference>
<proteinExistence type="predicted"/>
<dbReference type="RefSeq" id="WP_090165145.1">
    <property type="nucleotide sequence ID" value="NZ_FOFB01000001.1"/>
</dbReference>
<evidence type="ECO:0000256" key="1">
    <source>
        <dbReference type="ARBA" id="ARBA00000085"/>
    </source>
</evidence>
<keyword evidence="4" id="KW-0812">Transmembrane</keyword>